<evidence type="ECO:0000256" key="1">
    <source>
        <dbReference type="ARBA" id="ARBA00002286"/>
    </source>
</evidence>
<feature type="coiled-coil region" evidence="2">
    <location>
        <begin position="63"/>
        <end position="90"/>
    </location>
</feature>
<dbReference type="InterPro" id="IPR012337">
    <property type="entry name" value="RNaseH-like_sf"/>
</dbReference>
<dbReference type="NCBIfam" id="NF033516">
    <property type="entry name" value="transpos_IS3"/>
    <property type="match status" value="1"/>
</dbReference>
<dbReference type="InterPro" id="IPR050900">
    <property type="entry name" value="Transposase_IS3/IS150/IS904"/>
</dbReference>
<dbReference type="Pfam" id="PF00665">
    <property type="entry name" value="rve"/>
    <property type="match status" value="1"/>
</dbReference>
<dbReference type="InterPro" id="IPR025948">
    <property type="entry name" value="HTH-like_dom"/>
</dbReference>
<sequence length="386" mass="43446">MPKPFPKEFRDDVVAIALRRESSFSQIAKDFGISESCVQRWVKIADVDGGRRSGVTSSEAAENHELRKRVKLLEQEVEILRRAAAYLSQANLSGPKGLYPLVSELAADGTPVAVTCRVLTFAKQPYHWRLQDPVSQRDWDDAHLINAAIDVHADDPAFGYRFIADELAAAGFTASERRVWRVCSENEIFSAFVRKRRGKGRLVGPPVRDDLVRREFTAPGPDQLWLTDISEHPTGEGKIYLCAVKDVWSNRIVGYSINERMTSELAVSALRMAIQRRNPAGTTVHSDRGSQFRSRRFQAELDRHGLVGSMGRVGAAGDNAAMESFFALLQKNVLNSRRWATREDLRLAIVTWIERTYHRRRRQRVLGKLTPVEFEAIMTTQAASAA</sequence>
<evidence type="ECO:0000256" key="2">
    <source>
        <dbReference type="SAM" id="Coils"/>
    </source>
</evidence>
<protein>
    <submittedName>
        <fullName evidence="4">IS3 family transposase</fullName>
    </submittedName>
</protein>
<dbReference type="InterPro" id="IPR009057">
    <property type="entry name" value="Homeodomain-like_sf"/>
</dbReference>
<dbReference type="SUPFAM" id="SSF46689">
    <property type="entry name" value="Homeodomain-like"/>
    <property type="match status" value="1"/>
</dbReference>
<dbReference type="AlphaFoldDB" id="A0A3C1KDD0"/>
<dbReference type="PROSITE" id="PS50994">
    <property type="entry name" value="INTEGRASE"/>
    <property type="match status" value="1"/>
</dbReference>
<dbReference type="SUPFAM" id="SSF53098">
    <property type="entry name" value="Ribonuclease H-like"/>
    <property type="match status" value="1"/>
</dbReference>
<name>A0A3C1KDD0_9MICO</name>
<dbReference type="PANTHER" id="PTHR46889">
    <property type="entry name" value="TRANSPOSASE INSF FOR INSERTION SEQUENCE IS3B-RELATED"/>
    <property type="match status" value="1"/>
</dbReference>
<evidence type="ECO:0000313" key="4">
    <source>
        <dbReference type="EMBL" id="HAN24236.1"/>
    </source>
</evidence>
<dbReference type="InterPro" id="IPR036397">
    <property type="entry name" value="RNaseH_sf"/>
</dbReference>
<dbReference type="Proteomes" id="UP000257479">
    <property type="component" value="Unassembled WGS sequence"/>
</dbReference>
<dbReference type="OrthoDB" id="4281720at2"/>
<gene>
    <name evidence="4" type="ORF">DCP95_06630</name>
</gene>
<dbReference type="Gene3D" id="1.10.10.60">
    <property type="entry name" value="Homeodomain-like"/>
    <property type="match status" value="1"/>
</dbReference>
<dbReference type="Pfam" id="PF13333">
    <property type="entry name" value="rve_2"/>
    <property type="match status" value="1"/>
</dbReference>
<dbReference type="InterPro" id="IPR001584">
    <property type="entry name" value="Integrase_cat-core"/>
</dbReference>
<proteinExistence type="predicted"/>
<dbReference type="RefSeq" id="WP_157013173.1">
    <property type="nucleotide sequence ID" value="NZ_JYIY01000072.1"/>
</dbReference>
<dbReference type="GO" id="GO:0003676">
    <property type="term" value="F:nucleic acid binding"/>
    <property type="evidence" value="ECO:0007669"/>
    <property type="project" value="InterPro"/>
</dbReference>
<dbReference type="InterPro" id="IPR048020">
    <property type="entry name" value="Transpos_IS3"/>
</dbReference>
<dbReference type="PANTHER" id="PTHR46889:SF4">
    <property type="entry name" value="TRANSPOSASE INSO FOR INSERTION SEQUENCE ELEMENT IS911B-RELATED"/>
    <property type="match status" value="1"/>
</dbReference>
<comment type="caution">
    <text evidence="4">The sequence shown here is derived from an EMBL/GenBank/DDBJ whole genome shotgun (WGS) entry which is preliminary data.</text>
</comment>
<reference evidence="4 5" key="1">
    <citation type="journal article" date="2018" name="Nat. Biotechnol.">
        <title>A standardized bacterial taxonomy based on genome phylogeny substantially revises the tree of life.</title>
        <authorList>
            <person name="Parks D.H."/>
            <person name="Chuvochina M."/>
            <person name="Waite D.W."/>
            <person name="Rinke C."/>
            <person name="Skarshewski A."/>
            <person name="Chaumeil P.A."/>
            <person name="Hugenholtz P."/>
        </authorList>
    </citation>
    <scope>NUCLEOTIDE SEQUENCE [LARGE SCALE GENOMIC DNA]</scope>
    <source>
        <strain evidence="4">UBA9152</strain>
    </source>
</reference>
<evidence type="ECO:0000313" key="5">
    <source>
        <dbReference type="Proteomes" id="UP000257479"/>
    </source>
</evidence>
<dbReference type="EMBL" id="DMNG01000112">
    <property type="protein sequence ID" value="HAN24236.1"/>
    <property type="molecule type" value="Genomic_DNA"/>
</dbReference>
<evidence type="ECO:0000259" key="3">
    <source>
        <dbReference type="PROSITE" id="PS50994"/>
    </source>
</evidence>
<dbReference type="Gene3D" id="3.30.420.10">
    <property type="entry name" value="Ribonuclease H-like superfamily/Ribonuclease H"/>
    <property type="match status" value="1"/>
</dbReference>
<feature type="domain" description="Integrase catalytic" evidence="3">
    <location>
        <begin position="217"/>
        <end position="379"/>
    </location>
</feature>
<dbReference type="Pfam" id="PF13276">
    <property type="entry name" value="HTH_21"/>
    <property type="match status" value="1"/>
</dbReference>
<comment type="function">
    <text evidence="1">Involved in the transposition of the insertion sequence.</text>
</comment>
<keyword evidence="2" id="KW-0175">Coiled coil</keyword>
<dbReference type="GO" id="GO:0015074">
    <property type="term" value="P:DNA integration"/>
    <property type="evidence" value="ECO:0007669"/>
    <property type="project" value="InterPro"/>
</dbReference>
<accession>A0A3C1KDD0</accession>
<organism evidence="4 5">
    <name type="scientific">Microbacterium ginsengisoli</name>
    <dbReference type="NCBI Taxonomy" id="400772"/>
    <lineage>
        <taxon>Bacteria</taxon>
        <taxon>Bacillati</taxon>
        <taxon>Actinomycetota</taxon>
        <taxon>Actinomycetes</taxon>
        <taxon>Micrococcales</taxon>
        <taxon>Microbacteriaceae</taxon>
        <taxon>Microbacterium</taxon>
    </lineage>
</organism>